<dbReference type="PANTHER" id="PTHR38107">
    <property type="match status" value="1"/>
</dbReference>
<evidence type="ECO:0000313" key="9">
    <source>
        <dbReference type="Proteomes" id="UP000270046"/>
    </source>
</evidence>
<evidence type="ECO:0000256" key="5">
    <source>
        <dbReference type="ARBA" id="ARBA00023200"/>
    </source>
</evidence>
<dbReference type="GO" id="GO:0042742">
    <property type="term" value="P:defense response to bacterium"/>
    <property type="evidence" value="ECO:0007669"/>
    <property type="project" value="UniProtKB-KW"/>
</dbReference>
<comment type="catalytic activity">
    <reaction evidence="1 7">
        <text>Hydrolysis of (1-&gt;4)-beta-linkages between N-acetylmuramic acid and N-acetyl-D-glucosamine residues in a peptidoglycan and between N-acetyl-D-glucosamine residues in chitodextrins.</text>
        <dbReference type="EC" id="3.2.1.17"/>
    </reaction>
</comment>
<reference evidence="8 9" key="1">
    <citation type="submission" date="2018-10" db="EMBL/GenBank/DDBJ databases">
        <title>Genome sequencing of Mucilaginibacter sp. HYN0043.</title>
        <authorList>
            <person name="Kim M."/>
            <person name="Yi H."/>
        </authorList>
    </citation>
    <scope>NUCLEOTIDE SEQUENCE [LARGE SCALE GENOMIC DNA]</scope>
    <source>
        <strain evidence="8 9">HYN0043</strain>
    </source>
</reference>
<dbReference type="HAMAP" id="MF_04110">
    <property type="entry name" value="ENDOLYSIN_T4"/>
    <property type="match status" value="1"/>
</dbReference>
<dbReference type="GO" id="GO:0031640">
    <property type="term" value="P:killing of cells of another organism"/>
    <property type="evidence" value="ECO:0007669"/>
    <property type="project" value="UniProtKB-KW"/>
</dbReference>
<dbReference type="Pfam" id="PF00959">
    <property type="entry name" value="Phage_lysozyme"/>
    <property type="match status" value="1"/>
</dbReference>
<keyword evidence="6 7" id="KW-0326">Glycosidase</keyword>
<evidence type="ECO:0000256" key="6">
    <source>
        <dbReference type="ARBA" id="ARBA00023295"/>
    </source>
</evidence>
<evidence type="ECO:0000256" key="2">
    <source>
        <dbReference type="ARBA" id="ARBA00022529"/>
    </source>
</evidence>
<protein>
    <recommendedName>
        <fullName evidence="7">Lysozyme</fullName>
        <ecNumber evidence="7">3.2.1.17</ecNumber>
    </recommendedName>
</protein>
<dbReference type="GO" id="GO:0009253">
    <property type="term" value="P:peptidoglycan catabolic process"/>
    <property type="evidence" value="ECO:0007669"/>
    <property type="project" value="InterPro"/>
</dbReference>
<comment type="similarity">
    <text evidence="7">Belongs to the glycosyl hydrolase 24 family.</text>
</comment>
<dbReference type="InterPro" id="IPR033907">
    <property type="entry name" value="Endolysin_autolysin"/>
</dbReference>
<keyword evidence="2 7" id="KW-0929">Antimicrobial</keyword>
<name>A0A494VN19_9SPHI</name>
<keyword evidence="4 7" id="KW-0378">Hydrolase</keyword>
<dbReference type="SUPFAM" id="SSF53955">
    <property type="entry name" value="Lysozyme-like"/>
    <property type="match status" value="1"/>
</dbReference>
<dbReference type="GO" id="GO:0003796">
    <property type="term" value="F:lysozyme activity"/>
    <property type="evidence" value="ECO:0007669"/>
    <property type="project" value="UniProtKB-EC"/>
</dbReference>
<dbReference type="KEGG" id="muh:HYN43_016255"/>
<sequence length="160" mass="18002">MKINNLNAMEITQLDQAGLNLIKQFEGCILHPYLDQVGIPTIGFGQTYYPATGKKVTMQDPAITQQQADDMFLVMLKPYELAVYSTTRDDITQNNFNALVSLTYNIGTAGYKTSTVHRLVNEGISDERLQAAFLMWNKAGGKVNQGLVNRRKKEYQVYIS</sequence>
<keyword evidence="3 7" id="KW-0081">Bacteriolytic enzyme</keyword>
<proteinExistence type="inferred from homology"/>
<dbReference type="InterPro" id="IPR023347">
    <property type="entry name" value="Lysozyme_dom_sf"/>
</dbReference>
<dbReference type="GO" id="GO:0016998">
    <property type="term" value="P:cell wall macromolecule catabolic process"/>
    <property type="evidence" value="ECO:0007669"/>
    <property type="project" value="InterPro"/>
</dbReference>
<evidence type="ECO:0000256" key="7">
    <source>
        <dbReference type="RuleBase" id="RU003788"/>
    </source>
</evidence>
<evidence type="ECO:0000313" key="8">
    <source>
        <dbReference type="EMBL" id="AYL96757.1"/>
    </source>
</evidence>
<dbReference type="AlphaFoldDB" id="A0A494VN19"/>
<dbReference type="InterPro" id="IPR051018">
    <property type="entry name" value="Bacteriophage_GH24"/>
</dbReference>
<accession>A0A494VN19</accession>
<dbReference type="Gene3D" id="1.10.530.40">
    <property type="match status" value="1"/>
</dbReference>
<dbReference type="CDD" id="cd00737">
    <property type="entry name" value="lyz_endolysin_autolysin"/>
    <property type="match status" value="1"/>
</dbReference>
<dbReference type="EMBL" id="CP032869">
    <property type="protein sequence ID" value="AYL96757.1"/>
    <property type="molecule type" value="Genomic_DNA"/>
</dbReference>
<dbReference type="Proteomes" id="UP000270046">
    <property type="component" value="Chromosome"/>
</dbReference>
<dbReference type="OrthoDB" id="5327667at2"/>
<keyword evidence="9" id="KW-1185">Reference proteome</keyword>
<evidence type="ECO:0000256" key="1">
    <source>
        <dbReference type="ARBA" id="ARBA00000632"/>
    </source>
</evidence>
<dbReference type="EC" id="3.2.1.17" evidence="7"/>
<keyword evidence="5" id="KW-1035">Host cytoplasm</keyword>
<dbReference type="InterPro" id="IPR002196">
    <property type="entry name" value="Glyco_hydro_24"/>
</dbReference>
<dbReference type="InterPro" id="IPR023346">
    <property type="entry name" value="Lysozyme-like_dom_sf"/>
</dbReference>
<evidence type="ECO:0000256" key="4">
    <source>
        <dbReference type="ARBA" id="ARBA00022801"/>
    </source>
</evidence>
<dbReference type="PANTHER" id="PTHR38107:SF3">
    <property type="entry name" value="LYSOZYME RRRD-RELATED"/>
    <property type="match status" value="1"/>
</dbReference>
<organism evidence="8 9">
    <name type="scientific">Mucilaginibacter celer</name>
    <dbReference type="NCBI Taxonomy" id="2305508"/>
    <lineage>
        <taxon>Bacteria</taxon>
        <taxon>Pseudomonadati</taxon>
        <taxon>Bacteroidota</taxon>
        <taxon>Sphingobacteriia</taxon>
        <taxon>Sphingobacteriales</taxon>
        <taxon>Sphingobacteriaceae</taxon>
        <taxon>Mucilaginibacter</taxon>
    </lineage>
</organism>
<evidence type="ECO:0000256" key="3">
    <source>
        <dbReference type="ARBA" id="ARBA00022638"/>
    </source>
</evidence>
<gene>
    <name evidence="8" type="ORF">HYN43_016255</name>
</gene>
<dbReference type="InterPro" id="IPR034690">
    <property type="entry name" value="Endolysin_T4_type"/>
</dbReference>